<proteinExistence type="predicted"/>
<comment type="caution">
    <text evidence="1">The sequence shown here is derived from an EMBL/GenBank/DDBJ whole genome shotgun (WGS) entry which is preliminary data.</text>
</comment>
<sequence>SLVVARQELIPRVQQLSEDLQRSHGNVQQVPSLMSELEVLYQDSKFVEPHMIMRGNCTWIIVSHFK</sequence>
<name>A0A444CM93_ENSVE</name>
<reference evidence="1 2" key="1">
    <citation type="journal article" date="2014" name="Agronomy (Basel)">
        <title>A Draft Genome Sequence for Ensete ventricosum, the Drought-Tolerant Tree Against Hunger.</title>
        <authorList>
            <person name="Harrison J."/>
            <person name="Moore K.A."/>
            <person name="Paszkiewicz K."/>
            <person name="Jones T."/>
            <person name="Grant M."/>
            <person name="Ambacheew D."/>
            <person name="Muzemil S."/>
            <person name="Studholme D.J."/>
        </authorList>
    </citation>
    <scope>NUCLEOTIDE SEQUENCE [LARGE SCALE GENOMIC DNA]</scope>
</reference>
<evidence type="ECO:0000313" key="1">
    <source>
        <dbReference type="EMBL" id="RRT82268.1"/>
    </source>
</evidence>
<dbReference type="Proteomes" id="UP000287651">
    <property type="component" value="Unassembled WGS sequence"/>
</dbReference>
<dbReference type="AlphaFoldDB" id="A0A444CM93"/>
<evidence type="ECO:0000313" key="2">
    <source>
        <dbReference type="Proteomes" id="UP000287651"/>
    </source>
</evidence>
<feature type="non-terminal residue" evidence="1">
    <location>
        <position position="1"/>
    </location>
</feature>
<organism evidence="1 2">
    <name type="scientific">Ensete ventricosum</name>
    <name type="common">Abyssinian banana</name>
    <name type="synonym">Musa ensete</name>
    <dbReference type="NCBI Taxonomy" id="4639"/>
    <lineage>
        <taxon>Eukaryota</taxon>
        <taxon>Viridiplantae</taxon>
        <taxon>Streptophyta</taxon>
        <taxon>Embryophyta</taxon>
        <taxon>Tracheophyta</taxon>
        <taxon>Spermatophyta</taxon>
        <taxon>Magnoliopsida</taxon>
        <taxon>Liliopsida</taxon>
        <taxon>Zingiberales</taxon>
        <taxon>Musaceae</taxon>
        <taxon>Ensete</taxon>
    </lineage>
</organism>
<protein>
    <submittedName>
        <fullName evidence="1">Uncharacterized protein</fullName>
    </submittedName>
</protein>
<gene>
    <name evidence="1" type="ORF">B296_00007607</name>
</gene>
<accession>A0A444CM93</accession>
<dbReference type="EMBL" id="AMZH03000727">
    <property type="protein sequence ID" value="RRT82268.1"/>
    <property type="molecule type" value="Genomic_DNA"/>
</dbReference>